<evidence type="ECO:0000256" key="6">
    <source>
        <dbReference type="ARBA" id="ARBA00023015"/>
    </source>
</evidence>
<dbReference type="AlphaFoldDB" id="K8ENF0"/>
<organism evidence="16 17">
    <name type="scientific">Bathycoccus prasinos</name>
    <dbReference type="NCBI Taxonomy" id="41875"/>
    <lineage>
        <taxon>Eukaryota</taxon>
        <taxon>Viridiplantae</taxon>
        <taxon>Chlorophyta</taxon>
        <taxon>Mamiellophyceae</taxon>
        <taxon>Mamiellales</taxon>
        <taxon>Bathycoccaceae</taxon>
        <taxon>Bathycoccus</taxon>
    </lineage>
</organism>
<dbReference type="eggNOG" id="KOG1342">
    <property type="taxonomic scope" value="Eukaryota"/>
</dbReference>
<dbReference type="EC" id="3.5.1.98" evidence="2 11"/>
<dbReference type="InterPro" id="IPR037138">
    <property type="entry name" value="His_deacetylse_dom_sf"/>
</dbReference>
<evidence type="ECO:0000256" key="13">
    <source>
        <dbReference type="PIRSR" id="PIRSR037913-2"/>
    </source>
</evidence>
<dbReference type="GO" id="GO:0141221">
    <property type="term" value="F:histone deacetylase activity, hydrolytic mechanism"/>
    <property type="evidence" value="ECO:0007669"/>
    <property type="project" value="UniProtKB-EC"/>
</dbReference>
<dbReference type="PRINTS" id="PR01271">
    <property type="entry name" value="HISDACETLASE"/>
</dbReference>
<evidence type="ECO:0000256" key="3">
    <source>
        <dbReference type="ARBA" id="ARBA00022491"/>
    </source>
</evidence>
<reference evidence="16 17" key="1">
    <citation type="submission" date="2011-10" db="EMBL/GenBank/DDBJ databases">
        <authorList>
            <person name="Genoscope - CEA"/>
        </authorList>
    </citation>
    <scope>NUCLEOTIDE SEQUENCE [LARGE SCALE GENOMIC DNA]</scope>
    <source>
        <strain evidence="16 17">RCC 1105</strain>
    </source>
</reference>
<evidence type="ECO:0000256" key="5">
    <source>
        <dbReference type="ARBA" id="ARBA00022853"/>
    </source>
</evidence>
<keyword evidence="8 11" id="KW-0539">Nucleus</keyword>
<evidence type="ECO:0000256" key="2">
    <source>
        <dbReference type="ARBA" id="ARBA00012111"/>
    </source>
</evidence>
<feature type="domain" description="Histone deacetylase" evidence="15">
    <location>
        <begin position="25"/>
        <end position="316"/>
    </location>
</feature>
<keyword evidence="6 11" id="KW-0805">Transcription regulation</keyword>
<dbReference type="OrthoDB" id="1918432at2759"/>
<feature type="active site" description="Proton acceptor" evidence="12">
    <location>
        <position position="138"/>
    </location>
</feature>
<dbReference type="InterPro" id="IPR023801">
    <property type="entry name" value="His_deacetylse_dom"/>
</dbReference>
<feature type="binding site" evidence="13">
    <location>
        <position position="146"/>
    </location>
    <ligand>
        <name>substrate</name>
    </ligand>
</feature>
<dbReference type="InterPro" id="IPR000286">
    <property type="entry name" value="HDACs"/>
</dbReference>
<evidence type="ECO:0000259" key="15">
    <source>
        <dbReference type="Pfam" id="PF00850"/>
    </source>
</evidence>
<evidence type="ECO:0000256" key="4">
    <source>
        <dbReference type="ARBA" id="ARBA00022801"/>
    </source>
</evidence>
<dbReference type="EMBL" id="FO082265">
    <property type="protein sequence ID" value="CCO19586.1"/>
    <property type="molecule type" value="Genomic_DNA"/>
</dbReference>
<proteinExistence type="inferred from homology"/>
<keyword evidence="7 11" id="KW-0804">Transcription</keyword>
<keyword evidence="5 11" id="KW-0156">Chromatin regulator</keyword>
<dbReference type="PANTHER" id="PTHR10625:SF39">
    <property type="entry name" value="HISTONE DEACETYLASE 9"/>
    <property type="match status" value="1"/>
</dbReference>
<evidence type="ECO:0000256" key="14">
    <source>
        <dbReference type="PIRSR" id="PIRSR037913-3"/>
    </source>
</evidence>
<comment type="subcellular location">
    <subcellularLocation>
        <location evidence="1 11">Nucleus</location>
    </subcellularLocation>
</comment>
<dbReference type="FunFam" id="3.40.800.20:FF:000001">
    <property type="entry name" value="Histone deacetylase"/>
    <property type="match status" value="1"/>
</dbReference>
<sequence length="423" mass="47789">MPSIKNKISYYYDSEVGTSYYAPNHPMKPHRLSMTHSLVLAYRLHENLDVFRPRKATTSELAQFHAEDYVDFLSKITPNTQHEYLTQMQRFNLGEDCPIFDGLFDFCKIYSGGSIEGAVRINHGTSDIAINWSGGLHHAKKSEASGFCYINDIVLATLELLKYHARVLYIDIDIHHGDGVEEAFYLTDRVMTVSFHKFGDLFFPGTGDLGDIGMNNGKYYSVNVPLHDGMDDQNFIDIFKSTMQKVMEVFQPGAIILQCGADSLAADRLGCFNLTLQGHASCVAFMKSFNIPLLVLGGGGYIKSNVARCWANETATLLGRTLDENIPEHEFYYEYYSDASYQLKVQQKNPIENLNSCSYLQDIKTCILNNLSQLEVAPSVQMHELPPEAFIPELDDSALNEDELSRNIIKNMAVNEMESRDRE</sequence>
<dbReference type="Proteomes" id="UP000198341">
    <property type="component" value="Chromosome 14"/>
</dbReference>
<dbReference type="Gene3D" id="3.40.800.20">
    <property type="entry name" value="Histone deacetylase domain"/>
    <property type="match status" value="1"/>
</dbReference>
<comment type="similarity">
    <text evidence="10 11">Belongs to the histone deacetylase family. HD Type 1 subfamily.</text>
</comment>
<feature type="binding site" evidence="14">
    <location>
        <position position="175"/>
    </location>
    <ligand>
        <name>a divalent metal cation</name>
        <dbReference type="ChEBI" id="CHEBI:60240"/>
    </ligand>
</feature>
<dbReference type="SUPFAM" id="SSF52768">
    <property type="entry name" value="Arginase/deacetylase"/>
    <property type="match status" value="1"/>
</dbReference>
<evidence type="ECO:0000256" key="1">
    <source>
        <dbReference type="ARBA" id="ARBA00004123"/>
    </source>
</evidence>
<dbReference type="InterPro" id="IPR023696">
    <property type="entry name" value="Ureohydrolase_dom_sf"/>
</dbReference>
<keyword evidence="17" id="KW-1185">Reference proteome</keyword>
<name>K8ENF0_9CHLO</name>
<dbReference type="GeneID" id="19011663"/>
<feature type="binding site" evidence="13">
    <location>
        <position position="301"/>
    </location>
    <ligand>
        <name>substrate</name>
    </ligand>
</feature>
<evidence type="ECO:0000256" key="8">
    <source>
        <dbReference type="ARBA" id="ARBA00023242"/>
    </source>
</evidence>
<evidence type="ECO:0000313" key="16">
    <source>
        <dbReference type="EMBL" id="CCO19586.1"/>
    </source>
</evidence>
<dbReference type="InterPro" id="IPR003084">
    <property type="entry name" value="HDAC_I/II"/>
</dbReference>
<dbReference type="PRINTS" id="PR01270">
    <property type="entry name" value="HDASUPER"/>
</dbReference>
<keyword evidence="3" id="KW-0678">Repressor</keyword>
<evidence type="ECO:0000256" key="11">
    <source>
        <dbReference type="PIRNR" id="PIRNR037913"/>
    </source>
</evidence>
<protein>
    <recommendedName>
        <fullName evidence="2 11">Histone deacetylase</fullName>
        <ecNumber evidence="2 11">3.5.1.98</ecNumber>
    </recommendedName>
</protein>
<evidence type="ECO:0000256" key="7">
    <source>
        <dbReference type="ARBA" id="ARBA00023163"/>
    </source>
</evidence>
<feature type="binding site" evidence="13">
    <location>
        <position position="96"/>
    </location>
    <ligand>
        <name>substrate</name>
    </ligand>
</feature>
<accession>K8ENF0</accession>
<evidence type="ECO:0000313" key="17">
    <source>
        <dbReference type="Proteomes" id="UP000198341"/>
    </source>
</evidence>
<gene>
    <name evidence="16" type="ordered locus">Bathy14g01270</name>
</gene>
<dbReference type="RefSeq" id="XP_007509129.1">
    <property type="nucleotide sequence ID" value="XM_007509067.1"/>
</dbReference>
<keyword evidence="4 11" id="KW-0378">Hydrolase</keyword>
<feature type="binding site" evidence="14">
    <location>
        <position position="173"/>
    </location>
    <ligand>
        <name>a divalent metal cation</name>
        <dbReference type="ChEBI" id="CHEBI:60240"/>
    </ligand>
</feature>
<dbReference type="GO" id="GO:0046872">
    <property type="term" value="F:metal ion binding"/>
    <property type="evidence" value="ECO:0007669"/>
    <property type="project" value="UniProtKB-KW"/>
</dbReference>
<dbReference type="GO" id="GO:0005634">
    <property type="term" value="C:nucleus"/>
    <property type="evidence" value="ECO:0007669"/>
    <property type="project" value="UniProtKB-SubCell"/>
</dbReference>
<evidence type="ECO:0000256" key="10">
    <source>
        <dbReference type="ARBA" id="ARBA00061569"/>
    </source>
</evidence>
<feature type="binding site" evidence="14">
    <location>
        <position position="262"/>
    </location>
    <ligand>
        <name>a divalent metal cation</name>
        <dbReference type="ChEBI" id="CHEBI:60240"/>
    </ligand>
</feature>
<dbReference type="KEGG" id="bpg:Bathy14g01270"/>
<evidence type="ECO:0000256" key="12">
    <source>
        <dbReference type="PIRSR" id="PIRSR037913-1"/>
    </source>
</evidence>
<evidence type="ECO:0000256" key="9">
    <source>
        <dbReference type="ARBA" id="ARBA00048287"/>
    </source>
</evidence>
<comment type="catalytic activity">
    <reaction evidence="9 11">
        <text>N(6)-acetyl-L-lysyl-[histone] + H2O = L-lysyl-[histone] + acetate</text>
        <dbReference type="Rhea" id="RHEA:58196"/>
        <dbReference type="Rhea" id="RHEA-COMP:9845"/>
        <dbReference type="Rhea" id="RHEA-COMP:11338"/>
        <dbReference type="ChEBI" id="CHEBI:15377"/>
        <dbReference type="ChEBI" id="CHEBI:29969"/>
        <dbReference type="ChEBI" id="CHEBI:30089"/>
        <dbReference type="ChEBI" id="CHEBI:61930"/>
        <dbReference type="EC" id="3.5.1.98"/>
    </reaction>
</comment>
<dbReference type="GO" id="GO:0040029">
    <property type="term" value="P:epigenetic regulation of gene expression"/>
    <property type="evidence" value="ECO:0007669"/>
    <property type="project" value="TreeGrafter"/>
</dbReference>
<dbReference type="PANTHER" id="PTHR10625">
    <property type="entry name" value="HISTONE DEACETYLASE HDAC1-RELATED"/>
    <property type="match status" value="1"/>
</dbReference>
<dbReference type="PIRSF" id="PIRSF037913">
    <property type="entry name" value="His_deacetylse_1"/>
    <property type="match status" value="1"/>
</dbReference>
<dbReference type="Pfam" id="PF00850">
    <property type="entry name" value="Hist_deacetyl"/>
    <property type="match status" value="1"/>
</dbReference>
<dbReference type="STRING" id="41875.K8ENF0"/>
<keyword evidence="14" id="KW-0479">Metal-binding</keyword>